<comment type="caution">
    <text evidence="2">The sequence shown here is derived from an EMBL/GenBank/DDBJ whole genome shotgun (WGS) entry which is preliminary data.</text>
</comment>
<evidence type="ECO:0000313" key="3">
    <source>
        <dbReference type="Proteomes" id="UP001305779"/>
    </source>
</evidence>
<dbReference type="EMBL" id="JAXOVC010000001">
    <property type="protein sequence ID" value="KAK4508063.1"/>
    <property type="molecule type" value="Genomic_DNA"/>
</dbReference>
<name>A0ABR0F450_ZASCE</name>
<feature type="region of interest" description="Disordered" evidence="1">
    <location>
        <begin position="279"/>
        <end position="320"/>
    </location>
</feature>
<evidence type="ECO:0000313" key="2">
    <source>
        <dbReference type="EMBL" id="KAK4508063.1"/>
    </source>
</evidence>
<sequence length="320" mass="36632">MAELLSQVIENYPSKTRSGFPIGAYDTTTNNIFITLFYDNTEIPMAEAAKVENYIKIRFMAKHIKTAAEDWNLKGYSLDGYRSPTGKPGSPKKRDQQPCPHPDEALKGLACLQLFSAGTLIQTDMSVAIEATHSQYPGYQERNLMEWIKKADWEIWLRATYHERLKVFYDHFDAAPYCIADKVFAGVKHGLDMEGIFGSKKDCSAEKRKIADDMAFTLRYHFGEYCEYAFWCILDGEDEKAKKMFTASVSTINDDIVNLTSRQNSLDWTDLPVRPFHDCKTKTPTTPDALRKPQTLKRARSTEENQRNAMSKRRVQAMTN</sequence>
<accession>A0ABR0F450</accession>
<feature type="compositionally biased region" description="Basic residues" evidence="1">
    <location>
        <begin position="310"/>
        <end position="320"/>
    </location>
</feature>
<dbReference type="Proteomes" id="UP001305779">
    <property type="component" value="Unassembled WGS sequence"/>
</dbReference>
<protein>
    <submittedName>
        <fullName evidence="2">Uncharacterized protein</fullName>
    </submittedName>
</protein>
<evidence type="ECO:0000256" key="1">
    <source>
        <dbReference type="SAM" id="MobiDB-lite"/>
    </source>
</evidence>
<keyword evidence="3" id="KW-1185">Reference proteome</keyword>
<proteinExistence type="predicted"/>
<gene>
    <name evidence="2" type="ORF">PRZ48_001800</name>
</gene>
<organism evidence="2 3">
    <name type="scientific">Zasmidium cellare</name>
    <name type="common">Wine cellar mold</name>
    <name type="synonym">Racodium cellare</name>
    <dbReference type="NCBI Taxonomy" id="395010"/>
    <lineage>
        <taxon>Eukaryota</taxon>
        <taxon>Fungi</taxon>
        <taxon>Dikarya</taxon>
        <taxon>Ascomycota</taxon>
        <taxon>Pezizomycotina</taxon>
        <taxon>Dothideomycetes</taxon>
        <taxon>Dothideomycetidae</taxon>
        <taxon>Mycosphaerellales</taxon>
        <taxon>Mycosphaerellaceae</taxon>
        <taxon>Zasmidium</taxon>
    </lineage>
</organism>
<reference evidence="2 3" key="1">
    <citation type="journal article" date="2023" name="G3 (Bethesda)">
        <title>A chromosome-level genome assembly of Zasmidium syzygii isolated from banana leaves.</title>
        <authorList>
            <person name="van Westerhoven A.C."/>
            <person name="Mehrabi R."/>
            <person name="Talebi R."/>
            <person name="Steentjes M.B.F."/>
            <person name="Corcolon B."/>
            <person name="Chong P.A."/>
            <person name="Kema G.H.J."/>
            <person name="Seidl M.F."/>
        </authorList>
    </citation>
    <scope>NUCLEOTIDE SEQUENCE [LARGE SCALE GENOMIC DNA]</scope>
    <source>
        <strain evidence="2 3">P124</strain>
    </source>
</reference>